<organism evidence="4 5">
    <name type="scientific">Paraburkholderia megapolitana</name>
    <dbReference type="NCBI Taxonomy" id="420953"/>
    <lineage>
        <taxon>Bacteria</taxon>
        <taxon>Pseudomonadati</taxon>
        <taxon>Pseudomonadota</taxon>
        <taxon>Betaproteobacteria</taxon>
        <taxon>Burkholderiales</taxon>
        <taxon>Burkholderiaceae</taxon>
        <taxon>Paraburkholderia</taxon>
    </lineage>
</organism>
<dbReference type="RefSeq" id="WP_245811317.1">
    <property type="nucleotide sequence ID" value="NZ_CP041743.1"/>
</dbReference>
<evidence type="ECO:0000313" key="4">
    <source>
        <dbReference type="EMBL" id="SFH90244.1"/>
    </source>
</evidence>
<dbReference type="EMBL" id="FOQU01000001">
    <property type="protein sequence ID" value="SFH90244.1"/>
    <property type="molecule type" value="Genomic_DNA"/>
</dbReference>
<dbReference type="AlphaFoldDB" id="A0A1I3DU36"/>
<sequence length="378" mass="41247">MVHTDSRLADTAASDTATQVGSRTPVALDFGLLPAVMRSTARQHRLAVDERFGALLFHTLGMTDWSAGNRNPLDPARTATLRLRWGARTATVLIDLTQPAGLASVLRADDPEQDDAQTDTNLRATVSAILLEPLLKGFAQLGMQGVEVISLERNTEPVERPVECCAISFCIGDTRYDAVLDHIDDGWLDAFERRLGDHCMPLATHISEIEVRGRLLLGEKSISLTTLDSLQPGDIILRALPDAVRAFFLKETASVRLPIVWGHHGTRQLHAMADVADNVLTLTGNPTMSHDTRFNTPLTESSDTLVEIDHLDLPLKLEIDTVSLPVAQLSALRAGYVLELPTALHDTRIRLVTYGQTIGFGELVTVGDHLGVRVVQLS</sequence>
<gene>
    <name evidence="4" type="ORF">SAMN05192543_101526</name>
</gene>
<dbReference type="PANTHER" id="PTHR30034">
    <property type="entry name" value="FLAGELLAR MOTOR SWITCH PROTEIN FLIM"/>
    <property type="match status" value="1"/>
</dbReference>
<feature type="domain" description="Flagellar motor switch protein FliN-like C-terminal" evidence="3">
    <location>
        <begin position="307"/>
        <end position="376"/>
    </location>
</feature>
<accession>A0A1I3DU36</accession>
<dbReference type="PANTHER" id="PTHR30034:SF6">
    <property type="entry name" value="YOP PROTEINS TRANSLOCATION PROTEIN Q"/>
    <property type="match status" value="1"/>
</dbReference>
<protein>
    <submittedName>
        <fullName evidence="4">Type III secretion system apparatus protein YscQ/HrcQ</fullName>
    </submittedName>
</protein>
<comment type="similarity">
    <text evidence="1">Belongs to the FliN/MopA/SpaO family.</text>
</comment>
<reference evidence="4 5" key="1">
    <citation type="submission" date="2016-10" db="EMBL/GenBank/DDBJ databases">
        <authorList>
            <person name="de Groot N.N."/>
        </authorList>
    </citation>
    <scope>NUCLEOTIDE SEQUENCE [LARGE SCALE GENOMIC DNA]</scope>
    <source>
        <strain evidence="4 5">LMG 23650</strain>
    </source>
</reference>
<name>A0A1I3DU36_9BURK</name>
<keyword evidence="5" id="KW-1185">Reference proteome</keyword>
<evidence type="ECO:0000259" key="3">
    <source>
        <dbReference type="Pfam" id="PF01052"/>
    </source>
</evidence>
<dbReference type="Proteomes" id="UP000199548">
    <property type="component" value="Unassembled WGS sequence"/>
</dbReference>
<dbReference type="InterPro" id="IPR013385">
    <property type="entry name" value="T3SS_SpaO/YscQ/SpaO"/>
</dbReference>
<dbReference type="GO" id="GO:0050918">
    <property type="term" value="P:positive chemotaxis"/>
    <property type="evidence" value="ECO:0007669"/>
    <property type="project" value="TreeGrafter"/>
</dbReference>
<dbReference type="STRING" id="420953.SAMN05192543_101526"/>
<dbReference type="SUPFAM" id="SSF101801">
    <property type="entry name" value="Surface presentation of antigens (SPOA)"/>
    <property type="match status" value="1"/>
</dbReference>
<evidence type="ECO:0000256" key="2">
    <source>
        <dbReference type="SAM" id="MobiDB-lite"/>
    </source>
</evidence>
<feature type="region of interest" description="Disordered" evidence="2">
    <location>
        <begin position="1"/>
        <end position="20"/>
    </location>
</feature>
<dbReference type="InterPro" id="IPR001543">
    <property type="entry name" value="FliN-like_C"/>
</dbReference>
<proteinExistence type="inferred from homology"/>
<dbReference type="InterPro" id="IPR036429">
    <property type="entry name" value="SpoA-like_sf"/>
</dbReference>
<dbReference type="Pfam" id="PF01052">
    <property type="entry name" value="FliMN_C"/>
    <property type="match status" value="1"/>
</dbReference>
<dbReference type="NCBIfam" id="TIGR02551">
    <property type="entry name" value="SpaO_YscQ"/>
    <property type="match status" value="1"/>
</dbReference>
<dbReference type="Gene3D" id="2.30.330.10">
    <property type="entry name" value="SpoA-like"/>
    <property type="match status" value="1"/>
</dbReference>
<evidence type="ECO:0000256" key="1">
    <source>
        <dbReference type="ARBA" id="ARBA00009226"/>
    </source>
</evidence>
<dbReference type="GO" id="GO:0071978">
    <property type="term" value="P:bacterial-type flagellum-dependent swarming motility"/>
    <property type="evidence" value="ECO:0007669"/>
    <property type="project" value="TreeGrafter"/>
</dbReference>
<evidence type="ECO:0000313" key="5">
    <source>
        <dbReference type="Proteomes" id="UP000199548"/>
    </source>
</evidence>
<dbReference type="GO" id="GO:0030254">
    <property type="term" value="P:protein secretion by the type III secretion system"/>
    <property type="evidence" value="ECO:0007669"/>
    <property type="project" value="InterPro"/>
</dbReference>